<dbReference type="AlphaFoldDB" id="A0A420F529"/>
<evidence type="ECO:0000313" key="4">
    <source>
        <dbReference type="Proteomes" id="UP000285744"/>
    </source>
</evidence>
<feature type="transmembrane region" description="Helical" evidence="2">
    <location>
        <begin position="87"/>
        <end position="111"/>
    </location>
</feature>
<evidence type="ECO:0008006" key="5">
    <source>
        <dbReference type="Google" id="ProtNLM"/>
    </source>
</evidence>
<organism evidence="3 4">
    <name type="scientific">Micromonospora globbae</name>
    <dbReference type="NCBI Taxonomy" id="1894969"/>
    <lineage>
        <taxon>Bacteria</taxon>
        <taxon>Bacillati</taxon>
        <taxon>Actinomycetota</taxon>
        <taxon>Actinomycetes</taxon>
        <taxon>Micromonosporales</taxon>
        <taxon>Micromonosporaceae</taxon>
        <taxon>Micromonospora</taxon>
    </lineage>
</organism>
<dbReference type="Proteomes" id="UP000285744">
    <property type="component" value="Unassembled WGS sequence"/>
</dbReference>
<sequence length="112" mass="11549">MTTPTGGSSPDDYWRRPPDGGDGLPDRSASPPATPGTPPGGYAGPPPNVPPPTGWRPPVHVQPGPPRHLPPQDMAALDAAEQRAGRLTYSVGAVAGVVLVIVVCLLCSRILF</sequence>
<dbReference type="EMBL" id="RAQQ01000004">
    <property type="protein sequence ID" value="RKF28032.1"/>
    <property type="molecule type" value="Genomic_DNA"/>
</dbReference>
<protein>
    <recommendedName>
        <fullName evidence="5">Translation initiation factor 2</fullName>
    </recommendedName>
</protein>
<evidence type="ECO:0000256" key="1">
    <source>
        <dbReference type="SAM" id="MobiDB-lite"/>
    </source>
</evidence>
<feature type="region of interest" description="Disordered" evidence="1">
    <location>
        <begin position="1"/>
        <end position="72"/>
    </location>
</feature>
<gene>
    <name evidence="3" type="ORF">D7I43_06720</name>
</gene>
<proteinExistence type="predicted"/>
<keyword evidence="2" id="KW-0472">Membrane</keyword>
<keyword evidence="2" id="KW-0812">Transmembrane</keyword>
<name>A0A420F529_9ACTN</name>
<evidence type="ECO:0000313" key="3">
    <source>
        <dbReference type="EMBL" id="RKF28032.1"/>
    </source>
</evidence>
<feature type="compositionally biased region" description="Pro residues" evidence="1">
    <location>
        <begin position="32"/>
        <end position="55"/>
    </location>
</feature>
<comment type="caution">
    <text evidence="3">The sequence shown here is derived from an EMBL/GenBank/DDBJ whole genome shotgun (WGS) entry which is preliminary data.</text>
</comment>
<accession>A0A420F529</accession>
<dbReference type="RefSeq" id="WP_120327521.1">
    <property type="nucleotide sequence ID" value="NZ_CP109307.1"/>
</dbReference>
<keyword evidence="2" id="KW-1133">Transmembrane helix</keyword>
<reference evidence="3 4" key="1">
    <citation type="journal article" date="2018" name="Int. J. Syst. Evol. Microbiol.">
        <title>Micromonospora globbae sp. nov., an endophytic actinomycete isolated from roots of Globba winitii C. H. Wright.</title>
        <authorList>
            <person name="Kuncharoen N."/>
            <person name="Pittayakhajonwut P."/>
            <person name="Tanasupawat S."/>
        </authorList>
    </citation>
    <scope>NUCLEOTIDE SEQUENCE [LARGE SCALE GENOMIC DNA]</scope>
    <source>
        <strain evidence="3 4">WPS1-2</strain>
    </source>
</reference>
<evidence type="ECO:0000256" key="2">
    <source>
        <dbReference type="SAM" id="Phobius"/>
    </source>
</evidence>
<dbReference type="OrthoDB" id="3406039at2"/>